<evidence type="ECO:0000313" key="7">
    <source>
        <dbReference type="EMBL" id="RVU34766.1"/>
    </source>
</evidence>
<feature type="transmembrane region" description="Helical" evidence="6">
    <location>
        <begin position="179"/>
        <end position="206"/>
    </location>
</feature>
<dbReference type="AlphaFoldDB" id="A0A3S2Z5T2"/>
<evidence type="ECO:0000313" key="8">
    <source>
        <dbReference type="Proteomes" id="UP000287447"/>
    </source>
</evidence>
<evidence type="ECO:0000256" key="2">
    <source>
        <dbReference type="ARBA" id="ARBA00022475"/>
    </source>
</evidence>
<name>A0A3S2Z5T2_9PROT</name>
<dbReference type="PANTHER" id="PTHR30086:SF20">
    <property type="entry name" value="ARGININE EXPORTER PROTEIN ARGO-RELATED"/>
    <property type="match status" value="1"/>
</dbReference>
<feature type="transmembrane region" description="Helical" evidence="6">
    <location>
        <begin position="218"/>
        <end position="238"/>
    </location>
</feature>
<keyword evidence="8" id="KW-1185">Reference proteome</keyword>
<feature type="transmembrane region" description="Helical" evidence="6">
    <location>
        <begin position="30"/>
        <end position="47"/>
    </location>
</feature>
<keyword evidence="4 6" id="KW-1133">Transmembrane helix</keyword>
<keyword evidence="5 6" id="KW-0472">Membrane</keyword>
<feature type="transmembrane region" description="Helical" evidence="6">
    <location>
        <begin position="99"/>
        <end position="119"/>
    </location>
</feature>
<feature type="transmembrane region" description="Helical" evidence="6">
    <location>
        <begin position="68"/>
        <end position="93"/>
    </location>
</feature>
<dbReference type="GO" id="GO:0015171">
    <property type="term" value="F:amino acid transmembrane transporter activity"/>
    <property type="evidence" value="ECO:0007669"/>
    <property type="project" value="TreeGrafter"/>
</dbReference>
<evidence type="ECO:0000256" key="3">
    <source>
        <dbReference type="ARBA" id="ARBA00022692"/>
    </source>
</evidence>
<dbReference type="InterPro" id="IPR001123">
    <property type="entry name" value="LeuE-type"/>
</dbReference>
<comment type="subcellular location">
    <subcellularLocation>
        <location evidence="1">Cell membrane</location>
        <topology evidence="1">Multi-pass membrane protein</topology>
    </subcellularLocation>
</comment>
<sequence>MQLLHGLQIRLDCAKTQGLMDGRKMALSDILISVAAIVAVNFAAWITPGPNMIAVISAAVSAGRPAGLATGLGLALGTVIWAGLALAGVTVLFDVFPDVAFALRLLGAGYLFWLGMKALRAAAEDDCSLLPGKKTSPGHTVLKGAFITGLSVSLTNPKAALFFGSILTAFVPRAATDAYLIGVVALCGLLAVCFHSTTAFVFSTPFAIRKFNDGRRRITAGFGVVFSGMALAVAYDALRR</sequence>
<keyword evidence="2" id="KW-1003">Cell membrane</keyword>
<protein>
    <submittedName>
        <fullName evidence="7">LysE family translocator</fullName>
    </submittedName>
</protein>
<evidence type="ECO:0000256" key="4">
    <source>
        <dbReference type="ARBA" id="ARBA00022989"/>
    </source>
</evidence>
<dbReference type="GO" id="GO:0005886">
    <property type="term" value="C:plasma membrane"/>
    <property type="evidence" value="ECO:0007669"/>
    <property type="project" value="UniProtKB-SubCell"/>
</dbReference>
<evidence type="ECO:0000256" key="5">
    <source>
        <dbReference type="ARBA" id="ARBA00023136"/>
    </source>
</evidence>
<dbReference type="EMBL" id="SADE01000003">
    <property type="protein sequence ID" value="RVU34766.1"/>
    <property type="molecule type" value="Genomic_DNA"/>
</dbReference>
<comment type="caution">
    <text evidence="7">The sequence shown here is derived from an EMBL/GenBank/DDBJ whole genome shotgun (WGS) entry which is preliminary data.</text>
</comment>
<keyword evidence="3 6" id="KW-0812">Transmembrane</keyword>
<organism evidence="7 8">
    <name type="scientific">Hwanghaeella grinnelliae</name>
    <dbReference type="NCBI Taxonomy" id="2500179"/>
    <lineage>
        <taxon>Bacteria</taxon>
        <taxon>Pseudomonadati</taxon>
        <taxon>Pseudomonadota</taxon>
        <taxon>Alphaproteobacteria</taxon>
        <taxon>Rhodospirillales</taxon>
        <taxon>Rhodospirillaceae</taxon>
        <taxon>Hwanghaeella</taxon>
    </lineage>
</organism>
<feature type="transmembrane region" description="Helical" evidence="6">
    <location>
        <begin position="140"/>
        <end position="167"/>
    </location>
</feature>
<dbReference type="Proteomes" id="UP000287447">
    <property type="component" value="Unassembled WGS sequence"/>
</dbReference>
<proteinExistence type="predicted"/>
<evidence type="ECO:0000256" key="6">
    <source>
        <dbReference type="SAM" id="Phobius"/>
    </source>
</evidence>
<reference evidence="8" key="1">
    <citation type="submission" date="2019-01" db="EMBL/GenBank/DDBJ databases">
        <title>Gri0909 isolated from a small marine red alga.</title>
        <authorList>
            <person name="Kim J."/>
            <person name="Jeong S.E."/>
            <person name="Jeon C.O."/>
        </authorList>
    </citation>
    <scope>NUCLEOTIDE SEQUENCE [LARGE SCALE GENOMIC DNA]</scope>
    <source>
        <strain evidence="8">Gri0909</strain>
    </source>
</reference>
<gene>
    <name evidence="7" type="ORF">EOI86_18130</name>
</gene>
<evidence type="ECO:0000256" key="1">
    <source>
        <dbReference type="ARBA" id="ARBA00004651"/>
    </source>
</evidence>
<dbReference type="Pfam" id="PF01810">
    <property type="entry name" value="LysE"/>
    <property type="match status" value="1"/>
</dbReference>
<accession>A0A3S2Z5T2</accession>
<dbReference type="PANTHER" id="PTHR30086">
    <property type="entry name" value="ARGININE EXPORTER PROTEIN ARGO"/>
    <property type="match status" value="1"/>
</dbReference>